<evidence type="ECO:0000256" key="2">
    <source>
        <dbReference type="ARBA" id="ARBA00009533"/>
    </source>
</evidence>
<dbReference type="InterPro" id="IPR002129">
    <property type="entry name" value="PyrdxlP-dep_de-COase"/>
</dbReference>
<dbReference type="InterPro" id="IPR015422">
    <property type="entry name" value="PyrdxlP-dep_Trfase_small"/>
</dbReference>
<dbReference type="PANTHER" id="PTHR11999">
    <property type="entry name" value="GROUP II PYRIDOXAL-5-PHOSPHATE DECARBOXYLASE"/>
    <property type="match status" value="1"/>
</dbReference>
<dbReference type="PANTHER" id="PTHR11999:SF70">
    <property type="entry name" value="MIP05841P"/>
    <property type="match status" value="1"/>
</dbReference>
<evidence type="ECO:0000256" key="1">
    <source>
        <dbReference type="ARBA" id="ARBA00001933"/>
    </source>
</evidence>
<accession>A0A1H4C6W9</accession>
<gene>
    <name evidence="8" type="ORF">SAMN05192529_12819</name>
</gene>
<dbReference type="PRINTS" id="PR00800">
    <property type="entry name" value="YHDCRBOXLASE"/>
</dbReference>
<dbReference type="SUPFAM" id="SSF53383">
    <property type="entry name" value="PLP-dependent transferases"/>
    <property type="match status" value="1"/>
</dbReference>
<name>A0A1H4C6W9_9BACT</name>
<dbReference type="InterPro" id="IPR010977">
    <property type="entry name" value="Aromatic_deC"/>
</dbReference>
<comment type="similarity">
    <text evidence="2 7">Belongs to the group II decarboxylase family.</text>
</comment>
<dbReference type="RefSeq" id="WP_211481890.1">
    <property type="nucleotide sequence ID" value="NZ_FNQY01000028.1"/>
</dbReference>
<dbReference type="GO" id="GO:0016831">
    <property type="term" value="F:carboxy-lyase activity"/>
    <property type="evidence" value="ECO:0007669"/>
    <property type="project" value="UniProtKB-KW"/>
</dbReference>
<dbReference type="GO" id="GO:0006520">
    <property type="term" value="P:amino acid metabolic process"/>
    <property type="evidence" value="ECO:0007669"/>
    <property type="project" value="InterPro"/>
</dbReference>
<evidence type="ECO:0000256" key="3">
    <source>
        <dbReference type="ARBA" id="ARBA00022793"/>
    </source>
</evidence>
<evidence type="ECO:0000313" key="8">
    <source>
        <dbReference type="EMBL" id="SEA56097.1"/>
    </source>
</evidence>
<keyword evidence="4 6" id="KW-0663">Pyridoxal phosphate</keyword>
<keyword evidence="5 7" id="KW-0456">Lyase</keyword>
<evidence type="ECO:0000256" key="5">
    <source>
        <dbReference type="ARBA" id="ARBA00023239"/>
    </source>
</evidence>
<evidence type="ECO:0000256" key="4">
    <source>
        <dbReference type="ARBA" id="ARBA00022898"/>
    </source>
</evidence>
<keyword evidence="9" id="KW-1185">Reference proteome</keyword>
<evidence type="ECO:0000313" key="9">
    <source>
        <dbReference type="Proteomes" id="UP000199041"/>
    </source>
</evidence>
<dbReference type="GO" id="GO:0019752">
    <property type="term" value="P:carboxylic acid metabolic process"/>
    <property type="evidence" value="ECO:0007669"/>
    <property type="project" value="InterPro"/>
</dbReference>
<dbReference type="Gene3D" id="3.40.640.10">
    <property type="entry name" value="Type I PLP-dependent aspartate aminotransferase-like (Major domain)"/>
    <property type="match status" value="1"/>
</dbReference>
<dbReference type="AlphaFoldDB" id="A0A1H4C6W9"/>
<dbReference type="Proteomes" id="UP000199041">
    <property type="component" value="Unassembled WGS sequence"/>
</dbReference>
<dbReference type="Pfam" id="PF00282">
    <property type="entry name" value="Pyridoxal_deC"/>
    <property type="match status" value="1"/>
</dbReference>
<dbReference type="InterPro" id="IPR015424">
    <property type="entry name" value="PyrdxlP-dep_Trfase"/>
</dbReference>
<organism evidence="8 9">
    <name type="scientific">Arachidicoccus rhizosphaerae</name>
    <dbReference type="NCBI Taxonomy" id="551991"/>
    <lineage>
        <taxon>Bacteria</taxon>
        <taxon>Pseudomonadati</taxon>
        <taxon>Bacteroidota</taxon>
        <taxon>Chitinophagia</taxon>
        <taxon>Chitinophagales</taxon>
        <taxon>Chitinophagaceae</taxon>
        <taxon>Arachidicoccus</taxon>
    </lineage>
</organism>
<dbReference type="InterPro" id="IPR015421">
    <property type="entry name" value="PyrdxlP-dep_Trfase_major"/>
</dbReference>
<protein>
    <submittedName>
        <fullName evidence="8">Glutamate or tyrosine decarboxylase</fullName>
    </submittedName>
</protein>
<sequence length="505" mass="56070">MSVAKDPNKDSKITESLLSTNFNNPLSFAPTDWEGLLNQIKEDARQYLEAMREHPVSVGAALPLPAFQRLPENGLGLQQVLADFKKNWSPHLVGSSGPRYVGFVTGGVTPAALAGDWLTTVWDQNTQAVTGQGDVSARLELATIGLLRELLGLPDSLIGGFVTGATMSNFTCLGTARQWWGAQKGLNIALDGLRQDIAVLTATAHSSSIKCLSMLGMGSQNLTKVKVSKGDREIMDMEDLIDKIKQLNGQPFILISSAGTVNTVDFDDFEQIGALKEKYNFWWHIDGAFGAFAACSPEHRHLVKGWEKADSITIDGHKWLNVPYDSGIFFIQKTHHLATYNTFRNSNAPYLGEISGDSLLEKFNYLNFLPENSRRFRALPAWFSLNSYGKRGYQAIVENSIAQAKSLSDWIEQQPELELVAPTRLNNICFTLSANSRDSIHLEDENKSVEKFLYQLNLEGKVFMSPTVYRGRTAIRASFVNWQTSPADILHIQTVIMQTLGRYKS</sequence>
<proteinExistence type="inferred from homology"/>
<keyword evidence="3" id="KW-0210">Decarboxylase</keyword>
<evidence type="ECO:0000256" key="7">
    <source>
        <dbReference type="RuleBase" id="RU000382"/>
    </source>
</evidence>
<reference evidence="8 9" key="1">
    <citation type="submission" date="2016-10" db="EMBL/GenBank/DDBJ databases">
        <authorList>
            <person name="de Groot N.N."/>
        </authorList>
    </citation>
    <scope>NUCLEOTIDE SEQUENCE [LARGE SCALE GENOMIC DNA]</scope>
    <source>
        <strain evidence="8 9">Vu-144</strain>
    </source>
</reference>
<dbReference type="Gene3D" id="3.90.1150.10">
    <property type="entry name" value="Aspartate Aminotransferase, domain 1"/>
    <property type="match status" value="1"/>
</dbReference>
<dbReference type="GO" id="GO:0030170">
    <property type="term" value="F:pyridoxal phosphate binding"/>
    <property type="evidence" value="ECO:0007669"/>
    <property type="project" value="InterPro"/>
</dbReference>
<feature type="modified residue" description="N6-(pyridoxal phosphate)lysine" evidence="6">
    <location>
        <position position="318"/>
    </location>
</feature>
<comment type="cofactor">
    <cofactor evidence="1 6 7">
        <name>pyridoxal 5'-phosphate</name>
        <dbReference type="ChEBI" id="CHEBI:597326"/>
    </cofactor>
</comment>
<dbReference type="STRING" id="551991.SAMN05192529_12819"/>
<dbReference type="EMBL" id="FNQY01000028">
    <property type="protein sequence ID" value="SEA56097.1"/>
    <property type="molecule type" value="Genomic_DNA"/>
</dbReference>
<evidence type="ECO:0000256" key="6">
    <source>
        <dbReference type="PIRSR" id="PIRSR602129-50"/>
    </source>
</evidence>